<dbReference type="SUPFAM" id="SSF55103">
    <property type="entry name" value="FAD-linked oxidases, C-terminal domain"/>
    <property type="match status" value="1"/>
</dbReference>
<dbReference type="Proteomes" id="UP001595791">
    <property type="component" value="Unassembled WGS sequence"/>
</dbReference>
<dbReference type="InterPro" id="IPR036318">
    <property type="entry name" value="FAD-bd_PCMH-like_sf"/>
</dbReference>
<dbReference type="Gene3D" id="3.30.300.330">
    <property type="match status" value="1"/>
</dbReference>
<dbReference type="SUPFAM" id="SSF56176">
    <property type="entry name" value="FAD-binding/transporter-associated domain-like"/>
    <property type="match status" value="1"/>
</dbReference>
<sequence>MRRWNGWGDDALGMTLNDNAIAMLTERVGAGHKVEDASLESVLAQVPPSPLAGQHGVDISPRARYSVALGESYPDWIKKRFGVAVPVPDGVVYPETSAEVRHWLDRAGEQGWQVIPYGGGTSVAGHLDCPAGSRPVLSLNLSRMTRLLHLDQGSQLATLGAGAPGPVLEAQLRAHGYTLGHFPQSFEYSTVGGWVVTRSSGQQSLRYGRIEQLFAGGRFETPIGTLELPTFPASSAGPDLRELVLGSEGRFGVLTEAVMRVSRLPEHESFHALFFPDWERAEAAVRELVRAKLPLSMLRLSNAIETLTNLTLAGHADLIRWLERYLGWRGCPVGDKCMLMLGVSADRRSAAQALASARRLSRQHGGVYIGRRMGDKWRDNRFKGPYLRNTLWEHGYAADTIETAVDWPRVKPLMQAMEQAARDAFAEDGERVHAFTHLSHLYSQGSSIYSTFVYRIAPGGFAPNLERWRRYKARVSEAIVSHGGTISHQHGVGSDHAPYLPAEKGPLGMATLAELCRHFDPQGIMNPGKLLQDPPR</sequence>
<evidence type="ECO:0000313" key="6">
    <source>
        <dbReference type="Proteomes" id="UP001595791"/>
    </source>
</evidence>
<dbReference type="Gene3D" id="3.30.465.10">
    <property type="match status" value="1"/>
</dbReference>
<comment type="caution">
    <text evidence="5">The sequence shown here is derived from an EMBL/GenBank/DDBJ whole genome shotgun (WGS) entry which is preliminary data.</text>
</comment>
<name>A0ABV8MVY2_9NEIS</name>
<dbReference type="InterPro" id="IPR004113">
    <property type="entry name" value="FAD-bd_oxidored_4_C"/>
</dbReference>
<dbReference type="InterPro" id="IPR016169">
    <property type="entry name" value="FAD-bd_PCMH_sub2"/>
</dbReference>
<comment type="similarity">
    <text evidence="1">Belongs to the FAD-binding oxidoreductase/transferase type 4 family.</text>
</comment>
<dbReference type="Gene3D" id="3.30.70.3450">
    <property type="match status" value="1"/>
</dbReference>
<organism evidence="5 6">
    <name type="scientific">Chitinimonas lacunae</name>
    <dbReference type="NCBI Taxonomy" id="1963018"/>
    <lineage>
        <taxon>Bacteria</taxon>
        <taxon>Pseudomonadati</taxon>
        <taxon>Pseudomonadota</taxon>
        <taxon>Betaproteobacteria</taxon>
        <taxon>Neisseriales</taxon>
        <taxon>Chitinibacteraceae</taxon>
        <taxon>Chitinimonas</taxon>
    </lineage>
</organism>
<dbReference type="InterPro" id="IPR025650">
    <property type="entry name" value="Alkyl-DHAP_Synthase"/>
</dbReference>
<dbReference type="PANTHER" id="PTHR46568">
    <property type="entry name" value="ALKYLDIHYDROXYACETONEPHOSPHATE SYNTHASE, PEROXISOMAL"/>
    <property type="match status" value="1"/>
</dbReference>
<accession>A0ABV8MVY2</accession>
<dbReference type="Gene3D" id="1.10.45.10">
    <property type="entry name" value="Vanillyl-alcohol Oxidase, Chain A, domain 4"/>
    <property type="match status" value="1"/>
</dbReference>
<reference evidence="6" key="1">
    <citation type="journal article" date="2019" name="Int. J. Syst. Evol. Microbiol.">
        <title>The Global Catalogue of Microorganisms (GCM) 10K type strain sequencing project: providing services to taxonomists for standard genome sequencing and annotation.</title>
        <authorList>
            <consortium name="The Broad Institute Genomics Platform"/>
            <consortium name="The Broad Institute Genome Sequencing Center for Infectious Disease"/>
            <person name="Wu L."/>
            <person name="Ma J."/>
        </authorList>
    </citation>
    <scope>NUCLEOTIDE SEQUENCE [LARGE SCALE GENOMIC DNA]</scope>
    <source>
        <strain evidence="6">LMG 29894</strain>
    </source>
</reference>
<evidence type="ECO:0000259" key="4">
    <source>
        <dbReference type="PROSITE" id="PS51387"/>
    </source>
</evidence>
<evidence type="ECO:0000256" key="1">
    <source>
        <dbReference type="ARBA" id="ARBA00008000"/>
    </source>
</evidence>
<keyword evidence="6" id="KW-1185">Reference proteome</keyword>
<dbReference type="PANTHER" id="PTHR46568:SF1">
    <property type="entry name" value="ALKYLDIHYDROXYACETONEPHOSPHATE SYNTHASE, PEROXISOMAL"/>
    <property type="match status" value="1"/>
</dbReference>
<keyword evidence="3" id="KW-0274">FAD</keyword>
<dbReference type="InterPro" id="IPR006094">
    <property type="entry name" value="Oxid_FAD_bind_N"/>
</dbReference>
<dbReference type="RefSeq" id="WP_378167550.1">
    <property type="nucleotide sequence ID" value="NZ_JBHSBU010000001.1"/>
</dbReference>
<dbReference type="PROSITE" id="PS51387">
    <property type="entry name" value="FAD_PCMH"/>
    <property type="match status" value="1"/>
</dbReference>
<proteinExistence type="inferred from homology"/>
<evidence type="ECO:0000256" key="3">
    <source>
        <dbReference type="ARBA" id="ARBA00022827"/>
    </source>
</evidence>
<protein>
    <submittedName>
        <fullName evidence="5">FAD-binding oxidoreductase</fullName>
    </submittedName>
</protein>
<dbReference type="Pfam" id="PF01565">
    <property type="entry name" value="FAD_binding_4"/>
    <property type="match status" value="1"/>
</dbReference>
<evidence type="ECO:0000313" key="5">
    <source>
        <dbReference type="EMBL" id="MFC4161519.1"/>
    </source>
</evidence>
<evidence type="ECO:0000256" key="2">
    <source>
        <dbReference type="ARBA" id="ARBA00022630"/>
    </source>
</evidence>
<dbReference type="EMBL" id="JBHSBU010000001">
    <property type="protein sequence ID" value="MFC4161519.1"/>
    <property type="molecule type" value="Genomic_DNA"/>
</dbReference>
<dbReference type="InterPro" id="IPR016164">
    <property type="entry name" value="FAD-linked_Oxase-like_C"/>
</dbReference>
<keyword evidence="2" id="KW-0285">Flavoprotein</keyword>
<dbReference type="InterPro" id="IPR016166">
    <property type="entry name" value="FAD-bd_PCMH"/>
</dbReference>
<feature type="domain" description="FAD-binding PCMH-type" evidence="4">
    <location>
        <begin position="84"/>
        <end position="264"/>
    </location>
</feature>
<gene>
    <name evidence="5" type="ORF">ACFOW7_19460</name>
</gene>
<dbReference type="Pfam" id="PF02913">
    <property type="entry name" value="FAD-oxidase_C"/>
    <property type="match status" value="1"/>
</dbReference>
<dbReference type="InterPro" id="IPR016171">
    <property type="entry name" value="Vanillyl_alc_oxidase_C-sub2"/>
</dbReference>